<dbReference type="Gene3D" id="3.40.50.10140">
    <property type="entry name" value="Toll/interleukin-1 receptor homology (TIR) domain"/>
    <property type="match status" value="1"/>
</dbReference>
<dbReference type="PANTHER" id="PTHR32009">
    <property type="entry name" value="TMV RESISTANCE PROTEIN N-LIKE"/>
    <property type="match status" value="1"/>
</dbReference>
<dbReference type="OrthoDB" id="1423343at2759"/>
<feature type="domain" description="TIR" evidence="2">
    <location>
        <begin position="13"/>
        <end position="128"/>
    </location>
</feature>
<sequence>MASPSTKSNDSQKEHEVFLSFRGEDTRNTFTGHLNAALKRYAIRTYIDHNLKRGDEISHTLLNAIEKANLSVIVFSKKTFATSKWCLDEVVKILECKEKKGANCGAYFLSCRSIYATKSDRKLRRSIC</sequence>
<evidence type="ECO:0000313" key="3">
    <source>
        <dbReference type="EMBL" id="KRH45832.1"/>
    </source>
</evidence>
<dbReference type="SUPFAM" id="SSF52200">
    <property type="entry name" value="Toll/Interleukin receptor TIR domain"/>
    <property type="match status" value="1"/>
</dbReference>
<keyword evidence="5" id="KW-1185">Reference proteome</keyword>
<dbReference type="InParanoid" id="A0A0R0J042"/>
<dbReference type="Proteomes" id="UP000008827">
    <property type="component" value="Chromosome 8"/>
</dbReference>
<dbReference type="GO" id="GO:0007165">
    <property type="term" value="P:signal transduction"/>
    <property type="evidence" value="ECO:0000318"/>
    <property type="project" value="GO_Central"/>
</dbReference>
<reference evidence="3 4" key="1">
    <citation type="journal article" date="2010" name="Nature">
        <title>Genome sequence of the palaeopolyploid soybean.</title>
        <authorList>
            <person name="Schmutz J."/>
            <person name="Cannon S.B."/>
            <person name="Schlueter J."/>
            <person name="Ma J."/>
            <person name="Mitros T."/>
            <person name="Nelson W."/>
            <person name="Hyten D.L."/>
            <person name="Song Q."/>
            <person name="Thelen J.J."/>
            <person name="Cheng J."/>
            <person name="Xu D."/>
            <person name="Hellsten U."/>
            <person name="May G.D."/>
            <person name="Yu Y."/>
            <person name="Sakurai T."/>
            <person name="Umezawa T."/>
            <person name="Bhattacharyya M.K."/>
            <person name="Sandhu D."/>
            <person name="Valliyodan B."/>
            <person name="Lindquist E."/>
            <person name="Peto M."/>
            <person name="Grant D."/>
            <person name="Shu S."/>
            <person name="Goodstein D."/>
            <person name="Barry K."/>
            <person name="Futrell-Griggs M."/>
            <person name="Abernathy B."/>
            <person name="Du J."/>
            <person name="Tian Z."/>
            <person name="Zhu L."/>
            <person name="Gill N."/>
            <person name="Joshi T."/>
            <person name="Libault M."/>
            <person name="Sethuraman A."/>
            <person name="Zhang X.-C."/>
            <person name="Shinozaki K."/>
            <person name="Nguyen H.T."/>
            <person name="Wing R.A."/>
            <person name="Cregan P."/>
            <person name="Specht J."/>
            <person name="Grimwood J."/>
            <person name="Rokhsar D."/>
            <person name="Stacey G."/>
            <person name="Shoemaker R.C."/>
            <person name="Jackson S.A."/>
        </authorList>
    </citation>
    <scope>NUCLEOTIDE SEQUENCE [LARGE SCALE GENOMIC DNA]</scope>
    <source>
        <strain evidence="4">cv. Williams 82</strain>
        <tissue evidence="3">Callus</tissue>
    </source>
</reference>
<dbReference type="Pfam" id="PF01582">
    <property type="entry name" value="TIR"/>
    <property type="match status" value="1"/>
</dbReference>
<keyword evidence="1" id="KW-0520">NAD</keyword>
<dbReference type="InterPro" id="IPR035897">
    <property type="entry name" value="Toll_tir_struct_dom_sf"/>
</dbReference>
<dbReference type="OMA" id="ANCGAYF"/>
<dbReference type="EMBL" id="CM000841">
    <property type="protein sequence ID" value="KRH45832.1"/>
    <property type="molecule type" value="Genomic_DNA"/>
</dbReference>
<dbReference type="Gramene" id="KRH45832">
    <property type="protein sequence ID" value="KRH45832"/>
    <property type="gene ID" value="GLYMA_08G295400"/>
</dbReference>
<evidence type="ECO:0000313" key="4">
    <source>
        <dbReference type="EnsemblPlants" id="KRH45832"/>
    </source>
</evidence>
<dbReference type="GO" id="GO:0005634">
    <property type="term" value="C:nucleus"/>
    <property type="evidence" value="ECO:0000318"/>
    <property type="project" value="GO_Central"/>
</dbReference>
<protein>
    <recommendedName>
        <fullName evidence="2">TIR domain-containing protein</fullName>
    </recommendedName>
</protein>
<dbReference type="PROSITE" id="PS50104">
    <property type="entry name" value="TIR"/>
    <property type="match status" value="1"/>
</dbReference>
<name>A0A0R0J042_SOYBN</name>
<dbReference type="SMART" id="SM00255">
    <property type="entry name" value="TIR"/>
    <property type="match status" value="1"/>
</dbReference>
<dbReference type="AlphaFoldDB" id="A0A0R0J042"/>
<gene>
    <name evidence="3" type="ORF">GLYMA_08G295400</name>
</gene>
<accession>A0A0R0J042</accession>
<dbReference type="InterPro" id="IPR000157">
    <property type="entry name" value="TIR_dom"/>
</dbReference>
<evidence type="ECO:0000256" key="1">
    <source>
        <dbReference type="ARBA" id="ARBA00023027"/>
    </source>
</evidence>
<organism evidence="3">
    <name type="scientific">Glycine max</name>
    <name type="common">Soybean</name>
    <name type="synonym">Glycine hispida</name>
    <dbReference type="NCBI Taxonomy" id="3847"/>
    <lineage>
        <taxon>Eukaryota</taxon>
        <taxon>Viridiplantae</taxon>
        <taxon>Streptophyta</taxon>
        <taxon>Embryophyta</taxon>
        <taxon>Tracheophyta</taxon>
        <taxon>Spermatophyta</taxon>
        <taxon>Magnoliopsida</taxon>
        <taxon>eudicotyledons</taxon>
        <taxon>Gunneridae</taxon>
        <taxon>Pentapetalae</taxon>
        <taxon>rosids</taxon>
        <taxon>fabids</taxon>
        <taxon>Fabales</taxon>
        <taxon>Fabaceae</taxon>
        <taxon>Papilionoideae</taxon>
        <taxon>50 kb inversion clade</taxon>
        <taxon>NPAAA clade</taxon>
        <taxon>indigoferoid/millettioid clade</taxon>
        <taxon>Phaseoleae</taxon>
        <taxon>Glycine</taxon>
        <taxon>Glycine subgen. Soja</taxon>
    </lineage>
</organism>
<evidence type="ECO:0000313" key="5">
    <source>
        <dbReference type="Proteomes" id="UP000008827"/>
    </source>
</evidence>
<proteinExistence type="predicted"/>
<dbReference type="EnsemblPlants" id="KRH45832">
    <property type="protein sequence ID" value="KRH45832"/>
    <property type="gene ID" value="GLYMA_08G295400"/>
</dbReference>
<evidence type="ECO:0000259" key="2">
    <source>
        <dbReference type="PROSITE" id="PS50104"/>
    </source>
</evidence>
<dbReference type="PaxDb" id="3847-GLYMA08G40662.1"/>
<dbReference type="SMR" id="A0A0R0J042"/>
<reference evidence="4" key="2">
    <citation type="submission" date="2018-02" db="UniProtKB">
        <authorList>
            <consortium name="EnsemblPlants"/>
        </authorList>
    </citation>
    <scope>IDENTIFICATION</scope>
    <source>
        <strain evidence="4">Williams 82</strain>
    </source>
</reference>
<reference evidence="3" key="3">
    <citation type="submission" date="2018-07" db="EMBL/GenBank/DDBJ databases">
        <title>WGS assembly of Glycine max.</title>
        <authorList>
            <person name="Schmutz J."/>
            <person name="Cannon S."/>
            <person name="Schlueter J."/>
            <person name="Ma J."/>
            <person name="Mitros T."/>
            <person name="Nelson W."/>
            <person name="Hyten D."/>
            <person name="Song Q."/>
            <person name="Thelen J."/>
            <person name="Cheng J."/>
            <person name="Xu D."/>
            <person name="Hellsten U."/>
            <person name="May G."/>
            <person name="Yu Y."/>
            <person name="Sakurai T."/>
            <person name="Umezawa T."/>
            <person name="Bhattacharyya M."/>
            <person name="Sandhu D."/>
            <person name="Valliyodan B."/>
            <person name="Lindquist E."/>
            <person name="Peto M."/>
            <person name="Grant D."/>
            <person name="Shu S."/>
            <person name="Goodstein D."/>
            <person name="Barry K."/>
            <person name="Futrell-Griggs M."/>
            <person name="Abernathy B."/>
            <person name="Du J."/>
            <person name="Tian Z."/>
            <person name="Zhu L."/>
            <person name="Gill N."/>
            <person name="Joshi T."/>
            <person name="Libault M."/>
            <person name="Sethuraman A."/>
            <person name="Zhang X."/>
            <person name="Shinozaki K."/>
            <person name="Nguyen H."/>
            <person name="Wing R."/>
            <person name="Cregan P."/>
            <person name="Specht J."/>
            <person name="Grimwood J."/>
            <person name="Rokhsar D."/>
            <person name="Stacey G."/>
            <person name="Shoemaker R."/>
            <person name="Jackson S."/>
        </authorList>
    </citation>
    <scope>NUCLEOTIDE SEQUENCE</scope>
    <source>
        <tissue evidence="3">Callus</tissue>
    </source>
</reference>
<dbReference type="PANTHER" id="PTHR32009:SF163">
    <property type="entry name" value="TIR DOMAIN-CONTAINING PROTEIN"/>
    <property type="match status" value="1"/>
</dbReference>